<keyword evidence="2" id="KW-1185">Reference proteome</keyword>
<dbReference type="Proteomes" id="UP001243375">
    <property type="component" value="Unassembled WGS sequence"/>
</dbReference>
<proteinExistence type="predicted"/>
<reference evidence="1" key="1">
    <citation type="submission" date="2023-04" db="EMBL/GenBank/DDBJ databases">
        <title>Draft Genome sequencing of Naganishia species isolated from polar environments using Oxford Nanopore Technology.</title>
        <authorList>
            <person name="Leo P."/>
            <person name="Venkateswaran K."/>
        </authorList>
    </citation>
    <scope>NUCLEOTIDE SEQUENCE</scope>
    <source>
        <strain evidence="1">MNA-CCFEE 5425</strain>
    </source>
</reference>
<comment type="caution">
    <text evidence="1">The sequence shown here is derived from an EMBL/GenBank/DDBJ whole genome shotgun (WGS) entry which is preliminary data.</text>
</comment>
<evidence type="ECO:0000313" key="2">
    <source>
        <dbReference type="Proteomes" id="UP001243375"/>
    </source>
</evidence>
<name>A0ACC2X1S5_9TREE</name>
<evidence type="ECO:0000313" key="1">
    <source>
        <dbReference type="EMBL" id="KAJ9117530.1"/>
    </source>
</evidence>
<protein>
    <submittedName>
        <fullName evidence="1">Uncharacterized protein</fullName>
    </submittedName>
</protein>
<accession>A0ACC2X1S5</accession>
<dbReference type="EMBL" id="JASBWU010000012">
    <property type="protein sequence ID" value="KAJ9117530.1"/>
    <property type="molecule type" value="Genomic_DNA"/>
</dbReference>
<sequence length="306" mass="34868">MSHSKLTQGAGSIKILTSGTPNGYKTSILAEELVTAYPGFKYDFEPISFKENEQKQEWFLHVNPNGRIPAAIVYPKEAGGAPHYLFESASIMLWLVDHEDTRHEFSFVDEYEKSEAMSWVFFMHGGLGPMQGYPMYALPPYLTPTKHTVLTLLRLSAPKANHFFRYAPEKIPYAINRYREETKRLYSVLEDRLAGKRENPATTDGGKTEGPERDYIVGSGKGKYSFVDINIFPWVRMHKWAGVESLDEFPNLSKWLNRIADRPAVKRGLDVPEKNSYNPDMSEKEQKQKAEDAKKWIHGGAAAEKK</sequence>
<organism evidence="1 2">
    <name type="scientific">Naganishia vaughanmartiniae</name>
    <dbReference type="NCBI Taxonomy" id="1424756"/>
    <lineage>
        <taxon>Eukaryota</taxon>
        <taxon>Fungi</taxon>
        <taxon>Dikarya</taxon>
        <taxon>Basidiomycota</taxon>
        <taxon>Agaricomycotina</taxon>
        <taxon>Tremellomycetes</taxon>
        <taxon>Filobasidiales</taxon>
        <taxon>Filobasidiaceae</taxon>
        <taxon>Naganishia</taxon>
    </lineage>
</organism>
<gene>
    <name evidence="1" type="ORF">QFC22_004380</name>
</gene>